<evidence type="ECO:0000313" key="3">
    <source>
        <dbReference type="Proteomes" id="UP000014500"/>
    </source>
</evidence>
<reference evidence="2" key="2">
    <citation type="submission" date="2015-02" db="UniProtKB">
        <authorList>
            <consortium name="EnsemblMetazoa"/>
        </authorList>
    </citation>
    <scope>IDENTIFICATION</scope>
</reference>
<name>T1ITP7_STRMM</name>
<keyword evidence="3" id="KW-1185">Reference proteome</keyword>
<accession>T1ITP7</accession>
<reference evidence="3" key="1">
    <citation type="submission" date="2011-05" db="EMBL/GenBank/DDBJ databases">
        <authorList>
            <person name="Richards S.R."/>
            <person name="Qu J."/>
            <person name="Jiang H."/>
            <person name="Jhangiani S.N."/>
            <person name="Agravi P."/>
            <person name="Goodspeed R."/>
            <person name="Gross S."/>
            <person name="Mandapat C."/>
            <person name="Jackson L."/>
            <person name="Mathew T."/>
            <person name="Pu L."/>
            <person name="Thornton R."/>
            <person name="Saada N."/>
            <person name="Wilczek-Boney K.B."/>
            <person name="Lee S."/>
            <person name="Kovar C."/>
            <person name="Wu Y."/>
            <person name="Scherer S.E."/>
            <person name="Worley K.C."/>
            <person name="Muzny D.M."/>
            <person name="Gibbs R."/>
        </authorList>
    </citation>
    <scope>NUCLEOTIDE SEQUENCE</scope>
    <source>
        <strain evidence="3">Brora</strain>
    </source>
</reference>
<dbReference type="Proteomes" id="UP000014500">
    <property type="component" value="Unassembled WGS sequence"/>
</dbReference>
<dbReference type="AlphaFoldDB" id="T1ITP7"/>
<evidence type="ECO:0000256" key="1">
    <source>
        <dbReference type="SAM" id="MobiDB-lite"/>
    </source>
</evidence>
<proteinExistence type="predicted"/>
<evidence type="ECO:0000313" key="2">
    <source>
        <dbReference type="EnsemblMetazoa" id="SMAR004500-PA"/>
    </source>
</evidence>
<feature type="region of interest" description="Disordered" evidence="1">
    <location>
        <begin position="1"/>
        <end position="30"/>
    </location>
</feature>
<protein>
    <submittedName>
        <fullName evidence="2">Uncharacterized protein</fullName>
    </submittedName>
</protein>
<dbReference type="HOGENOM" id="CLU_2925516_0_0_1"/>
<dbReference type="EnsemblMetazoa" id="SMAR004500-RA">
    <property type="protein sequence ID" value="SMAR004500-PA"/>
    <property type="gene ID" value="SMAR004500"/>
</dbReference>
<organism evidence="2 3">
    <name type="scientific">Strigamia maritima</name>
    <name type="common">European centipede</name>
    <name type="synonym">Geophilus maritimus</name>
    <dbReference type="NCBI Taxonomy" id="126957"/>
    <lineage>
        <taxon>Eukaryota</taxon>
        <taxon>Metazoa</taxon>
        <taxon>Ecdysozoa</taxon>
        <taxon>Arthropoda</taxon>
        <taxon>Myriapoda</taxon>
        <taxon>Chilopoda</taxon>
        <taxon>Pleurostigmophora</taxon>
        <taxon>Geophilomorpha</taxon>
        <taxon>Linotaeniidae</taxon>
        <taxon>Strigamia</taxon>
    </lineage>
</organism>
<sequence>MEKRKRKEKKEDDVAWPSPRQELDSRRKANPVQKFHSYSLASATFAFPYIPKRPKTTTTIP</sequence>
<feature type="compositionally biased region" description="Basic and acidic residues" evidence="1">
    <location>
        <begin position="1"/>
        <end position="13"/>
    </location>
</feature>
<dbReference type="EMBL" id="JH431493">
    <property type="status" value="NOT_ANNOTATED_CDS"/>
    <property type="molecule type" value="Genomic_DNA"/>
</dbReference>